<dbReference type="InterPro" id="IPR051604">
    <property type="entry name" value="Ergot_Alk_Oxidoreductase"/>
</dbReference>
<name>A0ABX8CW97_9NOCA</name>
<organism evidence="2 3">
    <name type="scientific">Nocardia tengchongensis</name>
    <dbReference type="NCBI Taxonomy" id="2055889"/>
    <lineage>
        <taxon>Bacteria</taxon>
        <taxon>Bacillati</taxon>
        <taxon>Actinomycetota</taxon>
        <taxon>Actinomycetes</taxon>
        <taxon>Mycobacteriales</taxon>
        <taxon>Nocardiaceae</taxon>
        <taxon>Nocardia</taxon>
    </lineage>
</organism>
<dbReference type="PANTHER" id="PTHR43162:SF1">
    <property type="entry name" value="PRESTALK A DIFFERENTIATION PROTEIN A"/>
    <property type="match status" value="1"/>
</dbReference>
<reference evidence="2 3" key="1">
    <citation type="submission" date="2021-04" db="EMBL/GenBank/DDBJ databases">
        <title>Nocardia tengchongensis.</title>
        <authorList>
            <person name="Zhuang k."/>
            <person name="Ran Y."/>
            <person name="Li W."/>
        </authorList>
    </citation>
    <scope>NUCLEOTIDE SEQUENCE [LARGE SCALE GENOMIC DNA]</scope>
    <source>
        <strain evidence="2 3">CFH S0057</strain>
    </source>
</reference>
<gene>
    <name evidence="2" type="ORF">KHQ06_16180</name>
</gene>
<dbReference type="SUPFAM" id="SSF51735">
    <property type="entry name" value="NAD(P)-binding Rossmann-fold domains"/>
    <property type="match status" value="1"/>
</dbReference>
<evidence type="ECO:0000313" key="3">
    <source>
        <dbReference type="Proteomes" id="UP000683310"/>
    </source>
</evidence>
<evidence type="ECO:0000259" key="1">
    <source>
        <dbReference type="Pfam" id="PF05368"/>
    </source>
</evidence>
<accession>A0ABX8CW97</accession>
<dbReference type="Pfam" id="PF05368">
    <property type="entry name" value="NmrA"/>
    <property type="match status" value="1"/>
</dbReference>
<dbReference type="InterPro" id="IPR008030">
    <property type="entry name" value="NmrA-like"/>
</dbReference>
<dbReference type="Gene3D" id="3.40.50.720">
    <property type="entry name" value="NAD(P)-binding Rossmann-like Domain"/>
    <property type="match status" value="1"/>
</dbReference>
<protein>
    <submittedName>
        <fullName evidence="2">NmrA family NAD(P)-binding protein</fullName>
    </submittedName>
</protein>
<proteinExistence type="predicted"/>
<evidence type="ECO:0000313" key="2">
    <source>
        <dbReference type="EMBL" id="QVI24171.1"/>
    </source>
</evidence>
<dbReference type="PANTHER" id="PTHR43162">
    <property type="match status" value="1"/>
</dbReference>
<feature type="domain" description="NmrA-like" evidence="1">
    <location>
        <begin position="2"/>
        <end position="252"/>
    </location>
</feature>
<dbReference type="Gene3D" id="3.90.25.10">
    <property type="entry name" value="UDP-galactose 4-epimerase, domain 1"/>
    <property type="match status" value="1"/>
</dbReference>
<dbReference type="Proteomes" id="UP000683310">
    <property type="component" value="Chromosome"/>
</dbReference>
<keyword evidence="3" id="KW-1185">Reference proteome</keyword>
<sequence length="294" mass="32129">MIVVMGATGATGCALVNRLAAADVPVRALTRDPDRLRAGVSEQATVEVRNADATDPETLHAAFDGASQLFLTMVNRKDQVELETRAIRIAADRGIEHVVKLSAPTAGPDSPVRIARWHYAIEEVLRGTDMTHTILRPYAFMQKLLQLAPQVAARGLIIGTMGEAACNYIDCRDIADVAAAALLRSEIAGGTYTLTGSQTYSYPRLAAMMSRMLDVPIRYVDLPPADFRDQLVRQSGMPDWLADHITEIQRMAINQPEHPTDTVSTILGRPPRTLESFLAENLNAFGHNTTEALR</sequence>
<dbReference type="InterPro" id="IPR036291">
    <property type="entry name" value="NAD(P)-bd_dom_sf"/>
</dbReference>
<dbReference type="EMBL" id="CP074371">
    <property type="protein sequence ID" value="QVI24171.1"/>
    <property type="molecule type" value="Genomic_DNA"/>
</dbReference>